<protein>
    <submittedName>
        <fullName evidence="4">Acetyl-CoA Carboxylase</fullName>
    </submittedName>
</protein>
<feature type="non-terminal residue" evidence="4">
    <location>
        <position position="231"/>
    </location>
</feature>
<dbReference type="PANTHER" id="PTHR45728">
    <property type="entry name" value="ACETYL-COA CARBOXYLASE, ISOFORM A"/>
    <property type="match status" value="1"/>
</dbReference>
<dbReference type="CDD" id="cd06850">
    <property type="entry name" value="biotinyl_domain"/>
    <property type="match status" value="1"/>
</dbReference>
<dbReference type="InterPro" id="IPR049074">
    <property type="entry name" value="ACCA_BT"/>
</dbReference>
<dbReference type="PANTHER" id="PTHR45728:SF3">
    <property type="entry name" value="ACETYL-COA CARBOXYLASE"/>
    <property type="match status" value="1"/>
</dbReference>
<dbReference type="InterPro" id="IPR011053">
    <property type="entry name" value="Single_hybrid_motif"/>
</dbReference>
<dbReference type="PROSITE" id="PS50968">
    <property type="entry name" value="BIOTINYL_LIPOYL"/>
    <property type="match status" value="1"/>
</dbReference>
<feature type="domain" description="Lipoyl-binding" evidence="3">
    <location>
        <begin position="150"/>
        <end position="224"/>
    </location>
</feature>
<evidence type="ECO:0000256" key="2">
    <source>
        <dbReference type="ARBA" id="ARBA00022946"/>
    </source>
</evidence>
<evidence type="ECO:0000313" key="5">
    <source>
        <dbReference type="Proteomes" id="UP001439008"/>
    </source>
</evidence>
<accession>A0ABV2ATQ6</accession>
<organism evidence="4 5">
    <name type="scientific">Bonamia ostreae</name>
    <dbReference type="NCBI Taxonomy" id="126728"/>
    <lineage>
        <taxon>Eukaryota</taxon>
        <taxon>Sar</taxon>
        <taxon>Rhizaria</taxon>
        <taxon>Endomyxa</taxon>
        <taxon>Ascetosporea</taxon>
        <taxon>Haplosporida</taxon>
        <taxon>Bonamia</taxon>
    </lineage>
</organism>
<sequence length="231" mass="25941">MMKLSHNGHSKIEFEDRLDTSTIVVAGALFKAIEFFNKTVKEITRELKRGRYYLPPKKIKSLTTFQTSLITNDAKYLLRVFRMSKERFRVELMSETGGSEKDILWGANAEVKESSENGKLMSFNGRSHVVYGMDTGSGLTITINGRTRLFQKENDPSQIRATIPGKLMRYVAKDGERIEKNGIVAEIEVMKIVIPLLSAEEGVLETCLTEGSIISVGDIVAKLDFDHDKST</sequence>
<evidence type="ECO:0000259" key="3">
    <source>
        <dbReference type="PROSITE" id="PS50968"/>
    </source>
</evidence>
<evidence type="ECO:0000313" key="4">
    <source>
        <dbReference type="EMBL" id="MES1922762.1"/>
    </source>
</evidence>
<dbReference type="EMBL" id="JBDODL010003610">
    <property type="protein sequence ID" value="MES1922762.1"/>
    <property type="molecule type" value="Genomic_DNA"/>
</dbReference>
<dbReference type="Pfam" id="PF21385">
    <property type="entry name" value="ACCA_BT"/>
    <property type="match status" value="1"/>
</dbReference>
<reference evidence="4 5" key="1">
    <citation type="journal article" date="2024" name="BMC Biol.">
        <title>Comparative genomics of Ascetosporea gives new insight into the evolutionary basis for animal parasitism in Rhizaria.</title>
        <authorList>
            <person name="Hiltunen Thoren M."/>
            <person name="Onut-Brannstrom I."/>
            <person name="Alfjorden A."/>
            <person name="Peckova H."/>
            <person name="Swords F."/>
            <person name="Hooper C."/>
            <person name="Holzer A.S."/>
            <person name="Bass D."/>
            <person name="Burki F."/>
        </authorList>
    </citation>
    <scope>NUCLEOTIDE SEQUENCE [LARGE SCALE GENOMIC DNA]</scope>
    <source>
        <strain evidence="4">20-A016</strain>
    </source>
</reference>
<dbReference type="Pfam" id="PF00364">
    <property type="entry name" value="Biotin_lipoyl"/>
    <property type="match status" value="1"/>
</dbReference>
<keyword evidence="1" id="KW-0450">Lipoyl</keyword>
<dbReference type="Gene3D" id="2.40.50.100">
    <property type="match status" value="1"/>
</dbReference>
<dbReference type="PROSITE" id="PS00189">
    <property type="entry name" value="LIPOYL"/>
    <property type="match status" value="1"/>
</dbReference>
<dbReference type="InterPro" id="IPR049076">
    <property type="entry name" value="ACCA"/>
</dbReference>
<keyword evidence="2" id="KW-0809">Transit peptide</keyword>
<dbReference type="SUPFAM" id="SSF51230">
    <property type="entry name" value="Single hybrid motif"/>
    <property type="match status" value="1"/>
</dbReference>
<evidence type="ECO:0000256" key="1">
    <source>
        <dbReference type="ARBA" id="ARBA00022823"/>
    </source>
</evidence>
<name>A0ABV2ATQ6_9EUKA</name>
<comment type="caution">
    <text evidence="4">The sequence shown here is derived from an EMBL/GenBank/DDBJ whole genome shotgun (WGS) entry which is preliminary data.</text>
</comment>
<dbReference type="Proteomes" id="UP001439008">
    <property type="component" value="Unassembled WGS sequence"/>
</dbReference>
<proteinExistence type="predicted"/>
<keyword evidence="5" id="KW-1185">Reference proteome</keyword>
<gene>
    <name evidence="4" type="primary">ACC2</name>
    <name evidence="4" type="ORF">MHBO_004283</name>
</gene>
<dbReference type="InterPro" id="IPR003016">
    <property type="entry name" value="2-oxoA_DH_lipoyl-BS"/>
</dbReference>
<dbReference type="InterPro" id="IPR000089">
    <property type="entry name" value="Biotin_lipoyl"/>
</dbReference>